<dbReference type="InterPro" id="IPR055298">
    <property type="entry name" value="AtLOH3-like"/>
</dbReference>
<sequence>MSLILRFVDSFEIIRERFLDLIHVANTRLELLMVVIVSTLSRNSLLLFCVRRQKYDKASNMCENINGLKTIIQRKVPSAYYVHCFAHRIQLALISKAKNHIKVCRFFVELSSLCVTVGVFCKRADLFQELCSVTVSKAKVLRLLEAICSFDFVLMLYIMKTILSKSVVLFEALQRKDQDILNAMNLVGVTKYELQEMRSEEVWKAVYEAVQSLCLTKNIAVRDMESIYVLTIHPRRNADNITYNHYYHVEIFLNIKSINYHLVLRLISLALTLPVSTMSIERCFSTLKIVKMGLMNKMEDEYLADAIGTFVERELAQGITTDVIIEKFQMLNTQCLHLD</sequence>
<dbReference type="InterPro" id="IPR008906">
    <property type="entry name" value="HATC_C_dom"/>
</dbReference>
<feature type="domain" description="HAT C-terminal dimerisation" evidence="1">
    <location>
        <begin position="255"/>
        <end position="312"/>
    </location>
</feature>
<dbReference type="Gramene" id="Mp5g12630.1">
    <property type="protein sequence ID" value="Mp5g12630.1.cds"/>
    <property type="gene ID" value="Mp5g12630"/>
</dbReference>
<dbReference type="PANTHER" id="PTHR11697">
    <property type="entry name" value="GENERAL TRANSCRIPTION FACTOR 2-RELATED ZINC FINGER PROTEIN"/>
    <property type="match status" value="1"/>
</dbReference>
<dbReference type="PANTHER" id="PTHR11697:SF230">
    <property type="entry name" value="ZINC FINGER, MYM DOMAIN CONTAINING 1"/>
    <property type="match status" value="1"/>
</dbReference>
<dbReference type="OMA" id="MSIERCF"/>
<dbReference type="InterPro" id="IPR025398">
    <property type="entry name" value="DUF4371"/>
</dbReference>
<dbReference type="Pfam" id="PF14291">
    <property type="entry name" value="DUF4371"/>
    <property type="match status" value="1"/>
</dbReference>
<evidence type="ECO:0000313" key="3">
    <source>
        <dbReference type="EMBL" id="PTQ33083.1"/>
    </source>
</evidence>
<evidence type="ECO:0000259" key="2">
    <source>
        <dbReference type="Pfam" id="PF14291"/>
    </source>
</evidence>
<dbReference type="EMBL" id="KZ772764">
    <property type="protein sequence ID" value="PTQ33083.1"/>
    <property type="molecule type" value="Genomic_DNA"/>
</dbReference>
<keyword evidence="4" id="KW-1185">Reference proteome</keyword>
<dbReference type="Pfam" id="PF05699">
    <property type="entry name" value="Dimer_Tnp_hAT"/>
    <property type="match status" value="1"/>
</dbReference>
<dbReference type="OrthoDB" id="1718843at2759"/>
<accession>A0A2R6WGX5</accession>
<dbReference type="AlphaFoldDB" id="A0A2R6WGX5"/>
<reference evidence="4" key="1">
    <citation type="journal article" date="2017" name="Cell">
        <title>Insights into land plant evolution garnered from the Marchantia polymorpha genome.</title>
        <authorList>
            <person name="Bowman J.L."/>
            <person name="Kohchi T."/>
            <person name="Yamato K.T."/>
            <person name="Jenkins J."/>
            <person name="Shu S."/>
            <person name="Ishizaki K."/>
            <person name="Yamaoka S."/>
            <person name="Nishihama R."/>
            <person name="Nakamura Y."/>
            <person name="Berger F."/>
            <person name="Adam C."/>
            <person name="Aki S.S."/>
            <person name="Althoff F."/>
            <person name="Araki T."/>
            <person name="Arteaga-Vazquez M.A."/>
            <person name="Balasubrmanian S."/>
            <person name="Barry K."/>
            <person name="Bauer D."/>
            <person name="Boehm C.R."/>
            <person name="Briginshaw L."/>
            <person name="Caballero-Perez J."/>
            <person name="Catarino B."/>
            <person name="Chen F."/>
            <person name="Chiyoda S."/>
            <person name="Chovatia M."/>
            <person name="Davies K.M."/>
            <person name="Delmans M."/>
            <person name="Demura T."/>
            <person name="Dierschke T."/>
            <person name="Dolan L."/>
            <person name="Dorantes-Acosta A.E."/>
            <person name="Eklund D.M."/>
            <person name="Florent S.N."/>
            <person name="Flores-Sandoval E."/>
            <person name="Fujiyama A."/>
            <person name="Fukuzawa H."/>
            <person name="Galik B."/>
            <person name="Grimanelli D."/>
            <person name="Grimwood J."/>
            <person name="Grossniklaus U."/>
            <person name="Hamada T."/>
            <person name="Haseloff J."/>
            <person name="Hetherington A.J."/>
            <person name="Higo A."/>
            <person name="Hirakawa Y."/>
            <person name="Hundley H.N."/>
            <person name="Ikeda Y."/>
            <person name="Inoue K."/>
            <person name="Inoue S.I."/>
            <person name="Ishida S."/>
            <person name="Jia Q."/>
            <person name="Kakita M."/>
            <person name="Kanazawa T."/>
            <person name="Kawai Y."/>
            <person name="Kawashima T."/>
            <person name="Kennedy M."/>
            <person name="Kinose K."/>
            <person name="Kinoshita T."/>
            <person name="Kohara Y."/>
            <person name="Koide E."/>
            <person name="Komatsu K."/>
            <person name="Kopischke S."/>
            <person name="Kubo M."/>
            <person name="Kyozuka J."/>
            <person name="Lagercrantz U."/>
            <person name="Lin S.S."/>
            <person name="Lindquist E."/>
            <person name="Lipzen A.M."/>
            <person name="Lu C.W."/>
            <person name="De Luna E."/>
            <person name="Martienssen R.A."/>
            <person name="Minamino N."/>
            <person name="Mizutani M."/>
            <person name="Mizutani M."/>
            <person name="Mochizuki N."/>
            <person name="Monte I."/>
            <person name="Mosher R."/>
            <person name="Nagasaki H."/>
            <person name="Nakagami H."/>
            <person name="Naramoto S."/>
            <person name="Nishitani K."/>
            <person name="Ohtani M."/>
            <person name="Okamoto T."/>
            <person name="Okumura M."/>
            <person name="Phillips J."/>
            <person name="Pollak B."/>
            <person name="Reinders A."/>
            <person name="Rovekamp M."/>
            <person name="Sano R."/>
            <person name="Sawa S."/>
            <person name="Schmid M.W."/>
            <person name="Shirakawa M."/>
            <person name="Solano R."/>
            <person name="Spunde A."/>
            <person name="Suetsugu N."/>
            <person name="Sugano S."/>
            <person name="Sugiyama A."/>
            <person name="Sun R."/>
            <person name="Suzuki Y."/>
            <person name="Takenaka M."/>
            <person name="Takezawa D."/>
            <person name="Tomogane H."/>
            <person name="Tsuzuki M."/>
            <person name="Ueda T."/>
            <person name="Umeda M."/>
            <person name="Ward J.M."/>
            <person name="Watanabe Y."/>
            <person name="Yazaki K."/>
            <person name="Yokoyama R."/>
            <person name="Yoshitake Y."/>
            <person name="Yotsui I."/>
            <person name="Zachgo S."/>
            <person name="Schmutz J."/>
        </authorList>
    </citation>
    <scope>NUCLEOTIDE SEQUENCE [LARGE SCALE GENOMIC DNA]</scope>
    <source>
        <strain evidence="4">Tak-1</strain>
    </source>
</reference>
<organism evidence="3 4">
    <name type="scientific">Marchantia polymorpha</name>
    <name type="common">Common liverwort</name>
    <name type="synonym">Marchantia aquatica</name>
    <dbReference type="NCBI Taxonomy" id="3197"/>
    <lineage>
        <taxon>Eukaryota</taxon>
        <taxon>Viridiplantae</taxon>
        <taxon>Streptophyta</taxon>
        <taxon>Embryophyta</taxon>
        <taxon>Marchantiophyta</taxon>
        <taxon>Marchantiopsida</taxon>
        <taxon>Marchantiidae</taxon>
        <taxon>Marchantiales</taxon>
        <taxon>Marchantiaceae</taxon>
        <taxon>Marchantia</taxon>
    </lineage>
</organism>
<evidence type="ECO:0000259" key="1">
    <source>
        <dbReference type="Pfam" id="PF05699"/>
    </source>
</evidence>
<dbReference type="Proteomes" id="UP000244005">
    <property type="component" value="Unassembled WGS sequence"/>
</dbReference>
<gene>
    <name evidence="3" type="ORF">MARPO_0092s0045</name>
</gene>
<protein>
    <submittedName>
        <fullName evidence="3">Uncharacterized protein</fullName>
    </submittedName>
</protein>
<evidence type="ECO:0000313" key="4">
    <source>
        <dbReference type="Proteomes" id="UP000244005"/>
    </source>
</evidence>
<feature type="domain" description="DUF4371" evidence="2">
    <location>
        <begin position="1"/>
        <end position="67"/>
    </location>
</feature>
<name>A0A2R6WGX5_MARPO</name>
<dbReference type="GO" id="GO:0046983">
    <property type="term" value="F:protein dimerization activity"/>
    <property type="evidence" value="ECO:0007669"/>
    <property type="project" value="InterPro"/>
</dbReference>
<proteinExistence type="predicted"/>